<proteinExistence type="predicted"/>
<reference evidence="1" key="1">
    <citation type="submission" date="2014-11" db="EMBL/GenBank/DDBJ databases">
        <authorList>
            <person name="Amaro Gonzalez C."/>
        </authorList>
    </citation>
    <scope>NUCLEOTIDE SEQUENCE</scope>
</reference>
<organism evidence="1">
    <name type="scientific">Anguilla anguilla</name>
    <name type="common">European freshwater eel</name>
    <name type="synonym">Muraena anguilla</name>
    <dbReference type="NCBI Taxonomy" id="7936"/>
    <lineage>
        <taxon>Eukaryota</taxon>
        <taxon>Metazoa</taxon>
        <taxon>Chordata</taxon>
        <taxon>Craniata</taxon>
        <taxon>Vertebrata</taxon>
        <taxon>Euteleostomi</taxon>
        <taxon>Actinopterygii</taxon>
        <taxon>Neopterygii</taxon>
        <taxon>Teleostei</taxon>
        <taxon>Anguilliformes</taxon>
        <taxon>Anguillidae</taxon>
        <taxon>Anguilla</taxon>
    </lineage>
</organism>
<protein>
    <submittedName>
        <fullName evidence="1">Uncharacterized protein</fullName>
    </submittedName>
</protein>
<evidence type="ECO:0000313" key="1">
    <source>
        <dbReference type="EMBL" id="JAH79399.1"/>
    </source>
</evidence>
<sequence length="24" mass="2916">MHSIITRTYINIGRTKRKWPEEVS</sequence>
<name>A0A0E9VMP9_ANGAN</name>
<reference evidence="1" key="2">
    <citation type="journal article" date="2015" name="Fish Shellfish Immunol.">
        <title>Early steps in the European eel (Anguilla anguilla)-Vibrio vulnificus interaction in the gills: Role of the RtxA13 toxin.</title>
        <authorList>
            <person name="Callol A."/>
            <person name="Pajuelo D."/>
            <person name="Ebbesson L."/>
            <person name="Teles M."/>
            <person name="MacKenzie S."/>
            <person name="Amaro C."/>
        </authorList>
    </citation>
    <scope>NUCLEOTIDE SEQUENCE</scope>
</reference>
<accession>A0A0E9VMP9</accession>
<dbReference type="AlphaFoldDB" id="A0A0E9VMP9"/>
<dbReference type="EMBL" id="GBXM01029178">
    <property type="protein sequence ID" value="JAH79399.1"/>
    <property type="molecule type" value="Transcribed_RNA"/>
</dbReference>